<sequence>MQQRKPQSHHCIPPGHGHLKRTDLLKNTSYHKADASVPKLNFSNPFLTRRVMSWAIFKRSKIVPQNYKVLAEFLLIGKYFARAIHLSCNIRGVVFVGREEEYRQQRLKAKDTRAASSRRARQHHDEVESDQEDLEAGMTERSDPDDFAWGRLTQSVLKSERGINNKRITMLLLTIVLAGCPQILGVIPPLKSDSLPAFLFSFTKYKPNQIYSGLLFGPSLLRYHSLSL</sequence>
<keyword evidence="2" id="KW-0812">Transmembrane</keyword>
<dbReference type="EMBL" id="ML179082">
    <property type="protein sequence ID" value="THV01962.1"/>
    <property type="molecule type" value="Genomic_DNA"/>
</dbReference>
<protein>
    <submittedName>
        <fullName evidence="3">Uncharacterized protein</fullName>
    </submittedName>
</protein>
<dbReference type="OrthoDB" id="3160134at2759"/>
<organism evidence="3 4">
    <name type="scientific">Dendrothele bispora (strain CBS 962.96)</name>
    <dbReference type="NCBI Taxonomy" id="1314807"/>
    <lineage>
        <taxon>Eukaryota</taxon>
        <taxon>Fungi</taxon>
        <taxon>Dikarya</taxon>
        <taxon>Basidiomycota</taxon>
        <taxon>Agaricomycotina</taxon>
        <taxon>Agaricomycetes</taxon>
        <taxon>Agaricomycetidae</taxon>
        <taxon>Agaricales</taxon>
        <taxon>Agaricales incertae sedis</taxon>
        <taxon>Dendrothele</taxon>
    </lineage>
</organism>
<name>A0A4S8MHH5_DENBC</name>
<feature type="non-terminal residue" evidence="3">
    <location>
        <position position="228"/>
    </location>
</feature>
<evidence type="ECO:0000313" key="3">
    <source>
        <dbReference type="EMBL" id="THV01962.1"/>
    </source>
</evidence>
<keyword evidence="4" id="KW-1185">Reference proteome</keyword>
<dbReference type="AlphaFoldDB" id="A0A4S8MHH5"/>
<feature type="transmembrane region" description="Helical" evidence="2">
    <location>
        <begin position="168"/>
        <end position="187"/>
    </location>
</feature>
<keyword evidence="2" id="KW-0472">Membrane</keyword>
<feature type="region of interest" description="Disordered" evidence="1">
    <location>
        <begin position="107"/>
        <end position="141"/>
    </location>
</feature>
<evidence type="ECO:0000313" key="4">
    <source>
        <dbReference type="Proteomes" id="UP000297245"/>
    </source>
</evidence>
<evidence type="ECO:0000256" key="2">
    <source>
        <dbReference type="SAM" id="Phobius"/>
    </source>
</evidence>
<dbReference type="Proteomes" id="UP000297245">
    <property type="component" value="Unassembled WGS sequence"/>
</dbReference>
<evidence type="ECO:0000256" key="1">
    <source>
        <dbReference type="SAM" id="MobiDB-lite"/>
    </source>
</evidence>
<gene>
    <name evidence="3" type="ORF">K435DRAFT_836655</name>
</gene>
<proteinExistence type="predicted"/>
<keyword evidence="2" id="KW-1133">Transmembrane helix</keyword>
<reference evidence="3 4" key="1">
    <citation type="journal article" date="2019" name="Nat. Ecol. Evol.">
        <title>Megaphylogeny resolves global patterns of mushroom evolution.</title>
        <authorList>
            <person name="Varga T."/>
            <person name="Krizsan K."/>
            <person name="Foldi C."/>
            <person name="Dima B."/>
            <person name="Sanchez-Garcia M."/>
            <person name="Sanchez-Ramirez S."/>
            <person name="Szollosi G.J."/>
            <person name="Szarkandi J.G."/>
            <person name="Papp V."/>
            <person name="Albert L."/>
            <person name="Andreopoulos W."/>
            <person name="Angelini C."/>
            <person name="Antonin V."/>
            <person name="Barry K.W."/>
            <person name="Bougher N.L."/>
            <person name="Buchanan P."/>
            <person name="Buyck B."/>
            <person name="Bense V."/>
            <person name="Catcheside P."/>
            <person name="Chovatia M."/>
            <person name="Cooper J."/>
            <person name="Damon W."/>
            <person name="Desjardin D."/>
            <person name="Finy P."/>
            <person name="Geml J."/>
            <person name="Haridas S."/>
            <person name="Hughes K."/>
            <person name="Justo A."/>
            <person name="Karasinski D."/>
            <person name="Kautmanova I."/>
            <person name="Kiss B."/>
            <person name="Kocsube S."/>
            <person name="Kotiranta H."/>
            <person name="LaButti K.M."/>
            <person name="Lechner B.E."/>
            <person name="Liimatainen K."/>
            <person name="Lipzen A."/>
            <person name="Lukacs Z."/>
            <person name="Mihaltcheva S."/>
            <person name="Morgado L.N."/>
            <person name="Niskanen T."/>
            <person name="Noordeloos M.E."/>
            <person name="Ohm R.A."/>
            <person name="Ortiz-Santana B."/>
            <person name="Ovrebo C."/>
            <person name="Racz N."/>
            <person name="Riley R."/>
            <person name="Savchenko A."/>
            <person name="Shiryaev A."/>
            <person name="Soop K."/>
            <person name="Spirin V."/>
            <person name="Szebenyi C."/>
            <person name="Tomsovsky M."/>
            <person name="Tulloss R.E."/>
            <person name="Uehling J."/>
            <person name="Grigoriev I.V."/>
            <person name="Vagvolgyi C."/>
            <person name="Papp T."/>
            <person name="Martin F.M."/>
            <person name="Miettinen O."/>
            <person name="Hibbett D.S."/>
            <person name="Nagy L.G."/>
        </authorList>
    </citation>
    <scope>NUCLEOTIDE SEQUENCE [LARGE SCALE GENOMIC DNA]</scope>
    <source>
        <strain evidence="3 4">CBS 962.96</strain>
    </source>
</reference>
<accession>A0A4S8MHH5</accession>